<dbReference type="EMBL" id="AQPF01000025">
    <property type="protein sequence ID" value="KAF0804754.1"/>
    <property type="molecule type" value="Genomic_DNA"/>
</dbReference>
<dbReference type="PANTHER" id="PTHR43559">
    <property type="entry name" value="HYDROLASE YCAC-RELATED"/>
    <property type="match status" value="1"/>
</dbReference>
<keyword evidence="3" id="KW-1185">Reference proteome</keyword>
<reference evidence="2 3" key="1">
    <citation type="submission" date="2012-09" db="EMBL/GenBank/DDBJ databases">
        <title>Genome Sequence of alkane-degrading Bacterium Alcanivorax sp. 6-D-6.</title>
        <authorList>
            <person name="Lai Q."/>
            <person name="Shao Z."/>
        </authorList>
    </citation>
    <scope>NUCLEOTIDE SEQUENCE [LARGE SCALE GENOMIC DNA]</scope>
    <source>
        <strain evidence="2 3">6-D-6</strain>
    </source>
</reference>
<name>A0ABQ6Y629_9GAMM</name>
<proteinExistence type="predicted"/>
<gene>
    <name evidence="2" type="ORF">A6D6_02788</name>
</gene>
<evidence type="ECO:0000259" key="1">
    <source>
        <dbReference type="Pfam" id="PF00857"/>
    </source>
</evidence>
<dbReference type="InterPro" id="IPR053152">
    <property type="entry name" value="Hydrolase_YcaC-like"/>
</dbReference>
<accession>A0ABQ6Y629</accession>
<dbReference type="Pfam" id="PF00857">
    <property type="entry name" value="Isochorismatase"/>
    <property type="match status" value="1"/>
</dbReference>
<organism evidence="2 3">
    <name type="scientific">Alcanivorax xiamenensis</name>
    <dbReference type="NCBI Taxonomy" id="1177156"/>
    <lineage>
        <taxon>Bacteria</taxon>
        <taxon>Pseudomonadati</taxon>
        <taxon>Pseudomonadota</taxon>
        <taxon>Gammaproteobacteria</taxon>
        <taxon>Oceanospirillales</taxon>
        <taxon>Alcanivoracaceae</taxon>
        <taxon>Alcanivorax</taxon>
    </lineage>
</organism>
<dbReference type="InterPro" id="IPR000868">
    <property type="entry name" value="Isochorismatase-like_dom"/>
</dbReference>
<keyword evidence="2" id="KW-0378">Hydrolase</keyword>
<feature type="domain" description="Isochorismatase-like" evidence="1">
    <location>
        <begin position="12"/>
        <end position="167"/>
    </location>
</feature>
<dbReference type="Proteomes" id="UP000771797">
    <property type="component" value="Unassembled WGS sequence"/>
</dbReference>
<evidence type="ECO:0000313" key="2">
    <source>
        <dbReference type="EMBL" id="KAF0804754.1"/>
    </source>
</evidence>
<sequence>MTDNRAFWRDAAVLLIDHQVGTMSWVKSIPFEEMKRNALMLAKTARILRLPVVLTSSMEDHAQGPLLSELAEILPQQFQSRIQRAGIVNAMFDDQFAAAVKATGRRTLIVAGVTNDVCTVYPVLTLLEAGYEVLVVADAGGSPGKTADDLSLDRMQRAGATLLGTNQLLAGLAGDWSTPEGVQIVEVIGQALQA</sequence>
<comment type="caution">
    <text evidence="2">The sequence shown here is derived from an EMBL/GenBank/DDBJ whole genome shotgun (WGS) entry which is preliminary data.</text>
</comment>
<evidence type="ECO:0000313" key="3">
    <source>
        <dbReference type="Proteomes" id="UP000771797"/>
    </source>
</evidence>
<protein>
    <submittedName>
        <fullName evidence="2">Isochorismatase hydrolase protein</fullName>
    </submittedName>
</protein>
<dbReference type="SUPFAM" id="SSF52499">
    <property type="entry name" value="Isochorismatase-like hydrolases"/>
    <property type="match status" value="1"/>
</dbReference>
<dbReference type="RefSeq" id="WP_133492871.1">
    <property type="nucleotide sequence ID" value="NZ_AQPF01000025.1"/>
</dbReference>
<dbReference type="Gene3D" id="3.40.50.850">
    <property type="entry name" value="Isochorismatase-like"/>
    <property type="match status" value="1"/>
</dbReference>
<dbReference type="InterPro" id="IPR036380">
    <property type="entry name" value="Isochorismatase-like_sf"/>
</dbReference>
<dbReference type="GO" id="GO:0016787">
    <property type="term" value="F:hydrolase activity"/>
    <property type="evidence" value="ECO:0007669"/>
    <property type="project" value="UniProtKB-KW"/>
</dbReference>
<dbReference type="PANTHER" id="PTHR43559:SF3">
    <property type="entry name" value="HYDROLASE YCAC-RELATED"/>
    <property type="match status" value="1"/>
</dbReference>